<evidence type="ECO:0000256" key="5">
    <source>
        <dbReference type="HAMAP-Rule" id="MF_00340"/>
    </source>
</evidence>
<evidence type="ECO:0000256" key="2">
    <source>
        <dbReference type="ARBA" id="ARBA00022980"/>
    </source>
</evidence>
<dbReference type="SUPFAM" id="SSF57829">
    <property type="entry name" value="Zn-binding ribosomal proteins"/>
    <property type="match status" value="1"/>
</dbReference>
<keyword evidence="2 5" id="KW-0689">Ribosomal protein</keyword>
<dbReference type="GO" id="GO:0006412">
    <property type="term" value="P:translation"/>
    <property type="evidence" value="ECO:0007669"/>
    <property type="project" value="UniProtKB-UniRule"/>
</dbReference>
<dbReference type="AlphaFoldDB" id="A0A1F5JAA6"/>
<comment type="similarity">
    <text evidence="1 5">Belongs to the bacterial ribosomal protein bL32 family.</text>
</comment>
<dbReference type="Pfam" id="PF01783">
    <property type="entry name" value="Ribosomal_L32p"/>
    <property type="match status" value="1"/>
</dbReference>
<dbReference type="HAMAP" id="MF_00340">
    <property type="entry name" value="Ribosomal_bL32"/>
    <property type="match status" value="1"/>
</dbReference>
<comment type="caution">
    <text evidence="6">The sequence shown here is derived from an EMBL/GenBank/DDBJ whole genome shotgun (WGS) entry which is preliminary data.</text>
</comment>
<dbReference type="GO" id="GO:0003735">
    <property type="term" value="F:structural constituent of ribosome"/>
    <property type="evidence" value="ECO:0007669"/>
    <property type="project" value="InterPro"/>
</dbReference>
<dbReference type="Proteomes" id="UP000177042">
    <property type="component" value="Unassembled WGS sequence"/>
</dbReference>
<dbReference type="InterPro" id="IPR002677">
    <property type="entry name" value="Ribosomal_bL32"/>
</dbReference>
<dbReference type="EMBL" id="MFCX01000024">
    <property type="protein sequence ID" value="OGE25518.1"/>
    <property type="molecule type" value="Genomic_DNA"/>
</dbReference>
<name>A0A1F5JAA6_9BACT</name>
<dbReference type="PANTHER" id="PTHR35534:SF1">
    <property type="entry name" value="LARGE RIBOSOMAL SUBUNIT PROTEIN BL32"/>
    <property type="match status" value="1"/>
</dbReference>
<evidence type="ECO:0000256" key="4">
    <source>
        <dbReference type="ARBA" id="ARBA00035178"/>
    </source>
</evidence>
<evidence type="ECO:0000313" key="6">
    <source>
        <dbReference type="EMBL" id="OGE25518.1"/>
    </source>
</evidence>
<sequence>MAGEPKRRHSKARKRTRRAAINLAVNLIECKNCGKLVQPHIVCVFCGFYGGKSVTKPQQVVVTKA</sequence>
<reference evidence="6 7" key="1">
    <citation type="journal article" date="2016" name="Nat. Commun.">
        <title>Thousands of microbial genomes shed light on interconnected biogeochemical processes in an aquifer system.</title>
        <authorList>
            <person name="Anantharaman K."/>
            <person name="Brown C.T."/>
            <person name="Hug L.A."/>
            <person name="Sharon I."/>
            <person name="Castelle C.J."/>
            <person name="Probst A.J."/>
            <person name="Thomas B.C."/>
            <person name="Singh A."/>
            <person name="Wilkins M.J."/>
            <person name="Karaoz U."/>
            <person name="Brodie E.L."/>
            <person name="Williams K.H."/>
            <person name="Hubbard S.S."/>
            <person name="Banfield J.F."/>
        </authorList>
    </citation>
    <scope>NUCLEOTIDE SEQUENCE [LARGE SCALE GENOMIC DNA]</scope>
</reference>
<gene>
    <name evidence="5" type="primary">rpmF</name>
    <name evidence="6" type="ORF">A3C26_02295</name>
</gene>
<dbReference type="PANTHER" id="PTHR35534">
    <property type="entry name" value="50S RIBOSOMAL PROTEIN L32"/>
    <property type="match status" value="1"/>
</dbReference>
<dbReference type="InterPro" id="IPR011332">
    <property type="entry name" value="Ribosomal_zn-bd"/>
</dbReference>
<dbReference type="NCBIfam" id="TIGR01031">
    <property type="entry name" value="rpmF_bact"/>
    <property type="match status" value="1"/>
</dbReference>
<dbReference type="InterPro" id="IPR044957">
    <property type="entry name" value="Ribosomal_bL32_bact"/>
</dbReference>
<evidence type="ECO:0000313" key="7">
    <source>
        <dbReference type="Proteomes" id="UP000177042"/>
    </source>
</evidence>
<organism evidence="6 7">
    <name type="scientific">Candidatus Daviesbacteria bacterium RIFCSPHIGHO2_02_FULL_39_12</name>
    <dbReference type="NCBI Taxonomy" id="1797770"/>
    <lineage>
        <taxon>Bacteria</taxon>
        <taxon>Candidatus Daviesiibacteriota</taxon>
    </lineage>
</organism>
<proteinExistence type="inferred from homology"/>
<protein>
    <recommendedName>
        <fullName evidence="4 5">Large ribosomal subunit protein bL32</fullName>
    </recommendedName>
</protein>
<evidence type="ECO:0000256" key="3">
    <source>
        <dbReference type="ARBA" id="ARBA00023274"/>
    </source>
</evidence>
<accession>A0A1F5JAA6</accession>
<dbReference type="GO" id="GO:0015934">
    <property type="term" value="C:large ribosomal subunit"/>
    <property type="evidence" value="ECO:0007669"/>
    <property type="project" value="InterPro"/>
</dbReference>
<evidence type="ECO:0000256" key="1">
    <source>
        <dbReference type="ARBA" id="ARBA00008560"/>
    </source>
</evidence>
<keyword evidence="3 5" id="KW-0687">Ribonucleoprotein</keyword>